<keyword evidence="11 14" id="KW-0326">Glycosidase</keyword>
<dbReference type="InterPro" id="IPR050727">
    <property type="entry name" value="GH43_arabinanases"/>
</dbReference>
<dbReference type="PANTHER" id="PTHR43301">
    <property type="entry name" value="ARABINAN ENDO-1,5-ALPHA-L-ARABINOSIDASE"/>
    <property type="match status" value="1"/>
</dbReference>
<evidence type="ECO:0000256" key="13">
    <source>
        <dbReference type="ARBA" id="ARBA00025221"/>
    </source>
</evidence>
<keyword evidence="8 14" id="KW-0378">Hydrolase</keyword>
<feature type="chain" id="PRO_5045163192" description="Arabinan endo-1,5-alpha-L-arabinosidase" evidence="15">
    <location>
        <begin position="25"/>
        <end position="328"/>
    </location>
</feature>
<evidence type="ECO:0000256" key="1">
    <source>
        <dbReference type="ARBA" id="ARBA00000375"/>
    </source>
</evidence>
<protein>
    <recommendedName>
        <fullName evidence="5 14">Arabinan endo-1,5-alpha-L-arabinosidase</fullName>
        <ecNumber evidence="5 14">3.2.1.99</ecNumber>
    </recommendedName>
</protein>
<evidence type="ECO:0000256" key="2">
    <source>
        <dbReference type="ARBA" id="ARBA00004613"/>
    </source>
</evidence>
<keyword evidence="10" id="KW-0119">Carbohydrate metabolism</keyword>
<dbReference type="InterPro" id="IPR016840">
    <property type="entry name" value="Glyco_hydro_43_endo_a_Ara-ase"/>
</dbReference>
<evidence type="ECO:0000256" key="4">
    <source>
        <dbReference type="ARBA" id="ARBA00009865"/>
    </source>
</evidence>
<comment type="caution">
    <text evidence="16">The sequence shown here is derived from an EMBL/GenBank/DDBJ whole genome shotgun (WGS) entry which is preliminary data.</text>
</comment>
<evidence type="ECO:0000256" key="15">
    <source>
        <dbReference type="SAM" id="SignalP"/>
    </source>
</evidence>
<dbReference type="InterPro" id="IPR023296">
    <property type="entry name" value="Glyco_hydro_beta-prop_sf"/>
</dbReference>
<dbReference type="PIRSF" id="PIRSF026534">
    <property type="entry name" value="Endo_alpha-L-arabinosidase"/>
    <property type="match status" value="1"/>
</dbReference>
<keyword evidence="17" id="KW-1185">Reference proteome</keyword>
<dbReference type="Gene3D" id="2.115.10.20">
    <property type="entry name" value="Glycosyl hydrolase domain, family 43"/>
    <property type="match status" value="1"/>
</dbReference>
<proteinExistence type="inferred from homology"/>
<feature type="signal peptide" evidence="15">
    <location>
        <begin position="1"/>
        <end position="24"/>
    </location>
</feature>
<reference evidence="16 17" key="1">
    <citation type="journal article" date="2024" name="Commun. Biol.">
        <title>Comparative genomic analysis of thermophilic fungi reveals convergent evolutionary adaptations and gene losses.</title>
        <authorList>
            <person name="Steindorff A.S."/>
            <person name="Aguilar-Pontes M.V."/>
            <person name="Robinson A.J."/>
            <person name="Andreopoulos B."/>
            <person name="LaButti K."/>
            <person name="Kuo A."/>
            <person name="Mondo S."/>
            <person name="Riley R."/>
            <person name="Otillar R."/>
            <person name="Haridas S."/>
            <person name="Lipzen A."/>
            <person name="Grimwood J."/>
            <person name="Schmutz J."/>
            <person name="Clum A."/>
            <person name="Reid I.D."/>
            <person name="Moisan M.C."/>
            <person name="Butler G."/>
            <person name="Nguyen T.T.M."/>
            <person name="Dewar K."/>
            <person name="Conant G."/>
            <person name="Drula E."/>
            <person name="Henrissat B."/>
            <person name="Hansel C."/>
            <person name="Singer S."/>
            <person name="Hutchinson M.I."/>
            <person name="de Vries R.P."/>
            <person name="Natvig D.O."/>
            <person name="Powell A.J."/>
            <person name="Tsang A."/>
            <person name="Grigoriev I.V."/>
        </authorList>
    </citation>
    <scope>NUCLEOTIDE SEQUENCE [LARGE SCALE GENOMIC DNA]</scope>
    <source>
        <strain evidence="16 17">ATCC 24622</strain>
    </source>
</reference>
<keyword evidence="12" id="KW-0624">Polysaccharide degradation</keyword>
<comment type="function">
    <text evidence="13">Endo-1,5-alpha-L-arabinanase involved in degradation of pectin. Its preferred substrate is linear 1,5-alpha-L-arabinan.</text>
</comment>
<accession>A0ABR3W9B4</accession>
<dbReference type="EMBL" id="JAZHXJ010000595">
    <property type="protein sequence ID" value="KAL1856416.1"/>
    <property type="molecule type" value="Genomic_DNA"/>
</dbReference>
<evidence type="ECO:0000256" key="10">
    <source>
        <dbReference type="ARBA" id="ARBA00023277"/>
    </source>
</evidence>
<keyword evidence="7" id="KW-0858">Xylan degradation</keyword>
<dbReference type="InterPro" id="IPR006710">
    <property type="entry name" value="Glyco_hydro_43"/>
</dbReference>
<keyword evidence="9" id="KW-0325">Glycoprotein</keyword>
<dbReference type="Pfam" id="PF04616">
    <property type="entry name" value="Glyco_hydro_43"/>
    <property type="match status" value="1"/>
</dbReference>
<dbReference type="PANTHER" id="PTHR43301:SF7">
    <property type="entry name" value="ARABINAN ENDO-1,5-ALPHA-L-ARABINOSIDASE C"/>
    <property type="match status" value="1"/>
</dbReference>
<dbReference type="EC" id="3.2.1.99" evidence="5 14"/>
<comment type="subcellular location">
    <subcellularLocation>
        <location evidence="2">Secreted</location>
    </subcellularLocation>
</comment>
<keyword evidence="6" id="KW-0964">Secreted</keyword>
<comment type="similarity">
    <text evidence="4 14">Belongs to the glycosyl hydrolase 43 family.</text>
</comment>
<evidence type="ECO:0000256" key="12">
    <source>
        <dbReference type="ARBA" id="ARBA00023326"/>
    </source>
</evidence>
<organism evidence="16 17">
    <name type="scientific">Phialemonium thermophilum</name>
    <dbReference type="NCBI Taxonomy" id="223376"/>
    <lineage>
        <taxon>Eukaryota</taxon>
        <taxon>Fungi</taxon>
        <taxon>Dikarya</taxon>
        <taxon>Ascomycota</taxon>
        <taxon>Pezizomycotina</taxon>
        <taxon>Sordariomycetes</taxon>
        <taxon>Sordariomycetidae</taxon>
        <taxon>Cephalothecales</taxon>
        <taxon>Cephalothecaceae</taxon>
        <taxon>Phialemonium</taxon>
    </lineage>
</organism>
<sequence length="328" mass="35939">MAPWPLPFAGLAVLFLSLVQTVRSYSDPEGCSGDCFTHDPSLVQRHDGTYFRFSTLDRIGIWTAEDLSGPWNRSGSVLPNGSVIDLPGNKELWAPDVSYYRGAYYLFYAVSTPGSQTSAIGYATSPTLEEGSWTDHGALITSNASTPYNAIDPNVVNGTAADEFFLTWGSYWGDIYQARATVDGSRILTSADERQIAYNPADQHQMEGAFVYRRDGWYYLFISVGDCCHYDPRPPSGHEYRITVCRSPSPGGPFVDRAGVSCTEGGGTTVLASHGDVYAPGGQGVFHDGAYGDVLYYHYLNNTIGVDYSQSQFGWNVIAWDEDGWPVV</sequence>
<evidence type="ECO:0000313" key="17">
    <source>
        <dbReference type="Proteomes" id="UP001586593"/>
    </source>
</evidence>
<evidence type="ECO:0000256" key="6">
    <source>
        <dbReference type="ARBA" id="ARBA00022525"/>
    </source>
</evidence>
<name>A0ABR3W9B4_9PEZI</name>
<evidence type="ECO:0000256" key="9">
    <source>
        <dbReference type="ARBA" id="ARBA00023180"/>
    </source>
</evidence>
<evidence type="ECO:0000256" key="14">
    <source>
        <dbReference type="PIRNR" id="PIRNR026534"/>
    </source>
</evidence>
<keyword evidence="15" id="KW-0732">Signal</keyword>
<evidence type="ECO:0000256" key="7">
    <source>
        <dbReference type="ARBA" id="ARBA00022651"/>
    </source>
</evidence>
<dbReference type="CDD" id="cd18831">
    <property type="entry name" value="GH43_AnAbnA-like"/>
    <property type="match status" value="1"/>
</dbReference>
<comment type="pathway">
    <text evidence="3 14">Glycan metabolism; L-arabinan degradation.</text>
</comment>
<dbReference type="Proteomes" id="UP001586593">
    <property type="component" value="Unassembled WGS sequence"/>
</dbReference>
<gene>
    <name evidence="16" type="ORF">VTK73DRAFT_8291</name>
</gene>
<evidence type="ECO:0000256" key="5">
    <source>
        <dbReference type="ARBA" id="ARBA00012586"/>
    </source>
</evidence>
<comment type="catalytic activity">
    <reaction evidence="1 14">
        <text>Endohydrolysis of (1-&gt;5)-alpha-arabinofuranosidic linkages in (1-&gt;5)-arabinans.</text>
        <dbReference type="EC" id="3.2.1.99"/>
    </reaction>
</comment>
<evidence type="ECO:0000256" key="11">
    <source>
        <dbReference type="ARBA" id="ARBA00023295"/>
    </source>
</evidence>
<evidence type="ECO:0000256" key="8">
    <source>
        <dbReference type="ARBA" id="ARBA00022801"/>
    </source>
</evidence>
<evidence type="ECO:0000313" key="16">
    <source>
        <dbReference type="EMBL" id="KAL1856416.1"/>
    </source>
</evidence>
<evidence type="ECO:0000256" key="3">
    <source>
        <dbReference type="ARBA" id="ARBA00004834"/>
    </source>
</evidence>
<dbReference type="SUPFAM" id="SSF75005">
    <property type="entry name" value="Arabinanase/levansucrase/invertase"/>
    <property type="match status" value="1"/>
</dbReference>